<evidence type="ECO:0000313" key="4">
    <source>
        <dbReference type="Proteomes" id="UP001431656"/>
    </source>
</evidence>
<feature type="domain" description="Peptidase M16 C-terminal" evidence="2">
    <location>
        <begin position="186"/>
        <end position="351"/>
    </location>
</feature>
<organism evidence="3 4">
    <name type="scientific">Brooklawnia propionicigenes</name>
    <dbReference type="NCBI Taxonomy" id="3041175"/>
    <lineage>
        <taxon>Bacteria</taxon>
        <taxon>Bacillati</taxon>
        <taxon>Actinomycetota</taxon>
        <taxon>Actinomycetes</taxon>
        <taxon>Propionibacteriales</taxon>
        <taxon>Propionibacteriaceae</taxon>
        <taxon>Brooklawnia</taxon>
    </lineage>
</organism>
<dbReference type="KEGG" id="broo:brsh051_27490"/>
<feature type="domain" description="Peptidase M16 N-terminal" evidence="1">
    <location>
        <begin position="56"/>
        <end position="153"/>
    </location>
</feature>
<dbReference type="AlphaFoldDB" id="A0AAN0K7Y2"/>
<proteinExistence type="predicted"/>
<dbReference type="PANTHER" id="PTHR11851">
    <property type="entry name" value="METALLOPROTEASE"/>
    <property type="match status" value="1"/>
</dbReference>
<dbReference type="SUPFAM" id="SSF63411">
    <property type="entry name" value="LuxS/MPP-like metallohydrolase"/>
    <property type="match status" value="2"/>
</dbReference>
<dbReference type="Proteomes" id="UP001431656">
    <property type="component" value="Chromosome"/>
</dbReference>
<dbReference type="Gene3D" id="3.30.830.10">
    <property type="entry name" value="Metalloenzyme, LuxS/M16 peptidase-like"/>
    <property type="match status" value="2"/>
</dbReference>
<dbReference type="Pfam" id="PF00675">
    <property type="entry name" value="Peptidase_M16"/>
    <property type="match status" value="1"/>
</dbReference>
<dbReference type="InterPro" id="IPR050361">
    <property type="entry name" value="MPP/UQCRC_Complex"/>
</dbReference>
<dbReference type="PANTHER" id="PTHR11851:SF224">
    <property type="entry name" value="PROCESSING PROTEASE"/>
    <property type="match status" value="1"/>
</dbReference>
<gene>
    <name evidence="3" type="ORF">brsh051_27490</name>
</gene>
<dbReference type="EMBL" id="AP028056">
    <property type="protein sequence ID" value="BEH03468.1"/>
    <property type="molecule type" value="Genomic_DNA"/>
</dbReference>
<dbReference type="RefSeq" id="WP_286266002.1">
    <property type="nucleotide sequence ID" value="NZ_AP028056.1"/>
</dbReference>
<name>A0AAN0K7Y2_9ACTN</name>
<dbReference type="InterPro" id="IPR011765">
    <property type="entry name" value="Pept_M16_N"/>
</dbReference>
<dbReference type="InterPro" id="IPR007863">
    <property type="entry name" value="Peptidase_M16_C"/>
</dbReference>
<dbReference type="Pfam" id="PF05193">
    <property type="entry name" value="Peptidase_M16_C"/>
    <property type="match status" value="1"/>
</dbReference>
<evidence type="ECO:0000259" key="2">
    <source>
        <dbReference type="Pfam" id="PF05193"/>
    </source>
</evidence>
<sequence>MNHSSVRPQVRPAHVWTLQSPTETRLDNGARLWLYQLPGQYVISAQVVMDAPLSCEPAAVEGCATIAVRSSDEGSMLHPGSRLAEAVEDIGAIYAGTARQSSTVARMEVPVSQLAAALRLLAETVTQPAYEKADVDRHRDLRLAEIEQTLARSSALAQIGFQNAVFDAGCRVGRPAAGRISTVEAITRDDVIAFHDRWWRPDGATIILAGELPPDAAQLVDAAFGSWTPGNQRAAHEQTLANPAAPVVWVIDRPGSVQADLRIGGFGPDRLDPQWAALQVASCAIGGAFGSRLNRVLREELGYTYGAHAGFRPLPSHGSFVVQTSCRTEVAAPAARAAIDLLNVTDEPFTATEALDARTFLLGIAPLRFQTADAIADEASVLAGTGLPASWFNDQQAQIAAVSADQASAAFSAAVRPERLSVVLCGDADQLLTGLEAQGLAAEVVTIDG</sequence>
<evidence type="ECO:0000313" key="3">
    <source>
        <dbReference type="EMBL" id="BEH03468.1"/>
    </source>
</evidence>
<evidence type="ECO:0000259" key="1">
    <source>
        <dbReference type="Pfam" id="PF00675"/>
    </source>
</evidence>
<protein>
    <submittedName>
        <fullName evidence="3">Pitrilysin family protein</fullName>
    </submittedName>
</protein>
<accession>A0AAN0K7Y2</accession>
<reference evidence="3" key="1">
    <citation type="journal article" date="2024" name="Int. J. Syst. Evol. Microbiol.">
        <title>Brooklawnia propionicigenes sp. nov., a facultatively anaerobic, propionate-producing bacterium isolated from a methanogenic reactor treating waste from cattle farms.</title>
        <authorList>
            <person name="Akita Y."/>
            <person name="Ueki A."/>
            <person name="Tonouchi A."/>
            <person name="Sugawara Y."/>
            <person name="Honma S."/>
            <person name="Kaku N."/>
            <person name="Ueki K."/>
        </authorList>
    </citation>
    <scope>NUCLEOTIDE SEQUENCE</scope>
    <source>
        <strain evidence="3">SH051</strain>
    </source>
</reference>
<keyword evidence="4" id="KW-1185">Reference proteome</keyword>
<dbReference type="InterPro" id="IPR011249">
    <property type="entry name" value="Metalloenz_LuxS/M16"/>
</dbReference>
<dbReference type="GO" id="GO:0046872">
    <property type="term" value="F:metal ion binding"/>
    <property type="evidence" value="ECO:0007669"/>
    <property type="project" value="InterPro"/>
</dbReference>